<sequence length="883" mass="100605">MADPALETAAFRVRWLAFVRGWTAEPDPQRRRALIDRVLSEGLDAGISESGADPRDDAADALVDPADRMACEHDLVAASAIFNDYGYMWHSRELHWQFCGHHEGLRHFIRFGWKELRNPSLDFDVWWYWTTYLDPAGEDVNPLVHYLAEGRLQGLEPLPPVLPVREVPPAVERPRRACLLAGFDGDGMVDDYVVEYVAELSRHADVFYLADCSLEEGELDKLAPYTKGRWAIRHGRYDFGSYAMLARDLVGWDTLAEYDEVLLTNDSSYLLRPLDEVFATMDARPAHWWGLQATDDHFRPGDQERLGRRLRVTDLVTESRERRPWRMSDSFHVGSYFMVLRSEVLADPELRRRLETVARQSDKNSIIRKYEIGISSYLTLAGYHVETFIDGVLPFHPIYRESVFELIEEGFPFIKRQFLHENPFHVVDLHRWKKRVLALTPGADVDAMERNLWRVSPSFNLNRALSVRRLPGVWFHREELIGPDNFDDLERFVPRFDHWWVFPVDPRTGRVGGHLRAVFEAVRHDPTIKKVIIGPTENPGIGGANVAAVLAESQGAQWYLLRAGVIFVNEGPRADVAHPLQPRKHRFVDVGHTTALLAFGNGLPREADEVSQLRLRERLHDLDLTRLVCASSERQSMALAPQVLSPHSPKRRVTGSPRADLLLRPEEALAPDLRAQLDLLRRARAGRRLVVWAPADRDTSPVPRLDAEQLRWLRDRAAEHGAVVGVRPPRRERPSDPVLGLDLAEVREAGLLVLSHRVLPDTEMVLRSADALVGDYTDDLIDYLVLDRPVAAYAPDLEEVTAFPGLVHDLADVVPGPVLRTWDELRASFDGLLAEPSAEQRARHARVRDELHRYVDGRSAARVVRLVQERYLPIEEWLAEAAT</sequence>
<protein>
    <submittedName>
        <fullName evidence="7">CDP-glycerol glycerophosphotransferase family protein</fullName>
    </submittedName>
</protein>
<evidence type="ECO:0000313" key="7">
    <source>
        <dbReference type="EMBL" id="MBF4763023.1"/>
    </source>
</evidence>
<name>A0A930VAR6_9ACTN</name>
<dbReference type="Gene3D" id="3.40.50.12580">
    <property type="match status" value="1"/>
</dbReference>
<dbReference type="Proteomes" id="UP000640489">
    <property type="component" value="Unassembled WGS sequence"/>
</dbReference>
<reference evidence="7" key="1">
    <citation type="submission" date="2020-11" db="EMBL/GenBank/DDBJ databases">
        <title>Nocardioides sp. nov., isolated from Soil of Cynanchum wilfordii Hemsley rhizosphere.</title>
        <authorList>
            <person name="Lee J.-S."/>
            <person name="Suh M.K."/>
            <person name="Kim J.-S."/>
        </authorList>
    </citation>
    <scope>NUCLEOTIDE SEQUENCE</scope>
    <source>
        <strain evidence="7">KCTC 19275</strain>
    </source>
</reference>
<comment type="subcellular location">
    <subcellularLocation>
        <location evidence="1">Cell membrane</location>
        <topology evidence="1">Peripheral membrane protein</topology>
    </subcellularLocation>
</comment>
<gene>
    <name evidence="7" type="ORF">ISU07_07775</name>
</gene>
<evidence type="ECO:0000256" key="5">
    <source>
        <dbReference type="ARBA" id="ARBA00022944"/>
    </source>
</evidence>
<dbReference type="PANTHER" id="PTHR37316:SF3">
    <property type="entry name" value="TEICHOIC ACID GLYCEROL-PHOSPHATE TRANSFERASE"/>
    <property type="match status" value="1"/>
</dbReference>
<dbReference type="EMBL" id="JADKPN010000003">
    <property type="protein sequence ID" value="MBF4763023.1"/>
    <property type="molecule type" value="Genomic_DNA"/>
</dbReference>
<dbReference type="GO" id="GO:0019350">
    <property type="term" value="P:teichoic acid biosynthetic process"/>
    <property type="evidence" value="ECO:0007669"/>
    <property type="project" value="UniProtKB-KW"/>
</dbReference>
<dbReference type="PANTHER" id="PTHR37316">
    <property type="entry name" value="TEICHOIC ACID GLYCEROL-PHOSPHATE PRIMASE"/>
    <property type="match status" value="1"/>
</dbReference>
<proteinExistence type="inferred from homology"/>
<dbReference type="InterPro" id="IPR007554">
    <property type="entry name" value="Glycerophosphate_synth"/>
</dbReference>
<dbReference type="GO" id="GO:0047355">
    <property type="term" value="F:CDP-glycerol glycerophosphotransferase activity"/>
    <property type="evidence" value="ECO:0007669"/>
    <property type="project" value="InterPro"/>
</dbReference>
<keyword evidence="6" id="KW-0472">Membrane</keyword>
<dbReference type="InterPro" id="IPR043149">
    <property type="entry name" value="TagF_N"/>
</dbReference>
<keyword evidence="8" id="KW-1185">Reference proteome</keyword>
<keyword evidence="5" id="KW-0777">Teichoic acid biosynthesis</keyword>
<dbReference type="RefSeq" id="WP_194706212.1">
    <property type="nucleotide sequence ID" value="NZ_JADKPN010000003.1"/>
</dbReference>
<comment type="caution">
    <text evidence="7">The sequence shown here is derived from an EMBL/GenBank/DDBJ whole genome shotgun (WGS) entry which is preliminary data.</text>
</comment>
<dbReference type="Pfam" id="PF04464">
    <property type="entry name" value="Glyphos_transf"/>
    <property type="match status" value="1"/>
</dbReference>
<accession>A0A930VAR6</accession>
<dbReference type="InterPro" id="IPR007739">
    <property type="entry name" value="RgpF"/>
</dbReference>
<comment type="similarity">
    <text evidence="2">Belongs to the CDP-glycerol glycerophosphotransferase family.</text>
</comment>
<dbReference type="InterPro" id="IPR043148">
    <property type="entry name" value="TagF_C"/>
</dbReference>
<organism evidence="7 8">
    <name type="scientific">Nocardioides islandensis</name>
    <dbReference type="NCBI Taxonomy" id="433663"/>
    <lineage>
        <taxon>Bacteria</taxon>
        <taxon>Bacillati</taxon>
        <taxon>Actinomycetota</taxon>
        <taxon>Actinomycetes</taxon>
        <taxon>Propionibacteriales</taxon>
        <taxon>Nocardioidaceae</taxon>
        <taxon>Nocardioides</taxon>
    </lineage>
</organism>
<evidence type="ECO:0000256" key="4">
    <source>
        <dbReference type="ARBA" id="ARBA00022679"/>
    </source>
</evidence>
<dbReference type="AlphaFoldDB" id="A0A930VAR6"/>
<evidence type="ECO:0000256" key="2">
    <source>
        <dbReference type="ARBA" id="ARBA00010488"/>
    </source>
</evidence>
<dbReference type="Gene3D" id="3.40.50.11820">
    <property type="match status" value="1"/>
</dbReference>
<dbReference type="InterPro" id="IPR051612">
    <property type="entry name" value="Teichoic_Acid_Biosynth"/>
</dbReference>
<evidence type="ECO:0000256" key="1">
    <source>
        <dbReference type="ARBA" id="ARBA00004202"/>
    </source>
</evidence>
<evidence type="ECO:0000256" key="3">
    <source>
        <dbReference type="ARBA" id="ARBA00022475"/>
    </source>
</evidence>
<keyword evidence="3" id="KW-1003">Cell membrane</keyword>
<evidence type="ECO:0000313" key="8">
    <source>
        <dbReference type="Proteomes" id="UP000640489"/>
    </source>
</evidence>
<dbReference type="GO" id="GO:0005886">
    <property type="term" value="C:plasma membrane"/>
    <property type="evidence" value="ECO:0007669"/>
    <property type="project" value="UniProtKB-SubCell"/>
</dbReference>
<dbReference type="Pfam" id="PF05045">
    <property type="entry name" value="RgpF"/>
    <property type="match status" value="1"/>
</dbReference>
<evidence type="ECO:0000256" key="6">
    <source>
        <dbReference type="ARBA" id="ARBA00023136"/>
    </source>
</evidence>
<keyword evidence="4" id="KW-0808">Transferase</keyword>